<comment type="subcellular location">
    <subcellularLocation>
        <location evidence="1">Membrane</location>
        <topology evidence="1">Single-pass membrane protein</topology>
    </subcellularLocation>
</comment>
<accession>A0A7J7LXR9</accession>
<dbReference type="EMBL" id="JACGCM010001912">
    <property type="protein sequence ID" value="KAF6147364.1"/>
    <property type="molecule type" value="Genomic_DNA"/>
</dbReference>
<feature type="domain" description="Malectin-like" evidence="2">
    <location>
        <begin position="20"/>
        <end position="334"/>
    </location>
</feature>
<name>A0A7J7LXR9_9MAGN</name>
<proteinExistence type="predicted"/>
<organism evidence="3 4">
    <name type="scientific">Kingdonia uniflora</name>
    <dbReference type="NCBI Taxonomy" id="39325"/>
    <lineage>
        <taxon>Eukaryota</taxon>
        <taxon>Viridiplantae</taxon>
        <taxon>Streptophyta</taxon>
        <taxon>Embryophyta</taxon>
        <taxon>Tracheophyta</taxon>
        <taxon>Spermatophyta</taxon>
        <taxon>Magnoliopsida</taxon>
        <taxon>Ranunculales</taxon>
        <taxon>Circaeasteraceae</taxon>
        <taxon>Kingdonia</taxon>
    </lineage>
</organism>
<evidence type="ECO:0000256" key="1">
    <source>
        <dbReference type="ARBA" id="ARBA00004167"/>
    </source>
</evidence>
<reference evidence="3 4" key="1">
    <citation type="journal article" date="2020" name="IScience">
        <title>Genome Sequencing of the Endangered Kingdonia uniflora (Circaeasteraceae, Ranunculales) Reveals Potential Mechanisms of Evolutionary Specialization.</title>
        <authorList>
            <person name="Sun Y."/>
            <person name="Deng T."/>
            <person name="Zhang A."/>
            <person name="Moore M.J."/>
            <person name="Landis J.B."/>
            <person name="Lin N."/>
            <person name="Zhang H."/>
            <person name="Zhang X."/>
            <person name="Huang J."/>
            <person name="Zhang X."/>
            <person name="Sun H."/>
            <person name="Wang H."/>
        </authorList>
    </citation>
    <scope>NUCLEOTIDE SEQUENCE [LARGE SCALE GENOMIC DNA]</scope>
    <source>
        <strain evidence="3">TB1705</strain>
        <tissue evidence="3">Leaf</tissue>
    </source>
</reference>
<evidence type="ECO:0000313" key="4">
    <source>
        <dbReference type="Proteomes" id="UP000541444"/>
    </source>
</evidence>
<sequence>MLIFIENLFELRAGFVSLQCCAPSNVTDPETKISWTSDIDLFPKKGSCENISISVANNLTHNQARIFGTSSGNKWCYNLTTTTGRDYLIRGTFLHNSSPRTIPEIYFDVSLGATTITRVNSLVESLEVEGVFRATNDHVNFCLVKKEGNPYLSKLELRPLKELDYLKSDSSKLLKVIRRVDAGNTQGLIRHPYDVNDRIWNLDAIQSENISNINTIVSLANATIPVQVLHTALTDSKRLMFYYDDLDEGINEYQIILYFLELNDSIRIGQRVFDIYVNGVKKHENFDILENDQNTNYREVVLNTSANGVLNVSLVKVLDGIEFGPICNAYEIYQKVDLVEGTLQQDGPFNLFISPDFLFSTTVEGV</sequence>
<evidence type="ECO:0000313" key="3">
    <source>
        <dbReference type="EMBL" id="KAF6147364.1"/>
    </source>
</evidence>
<gene>
    <name evidence="3" type="ORF">GIB67_003262</name>
</gene>
<dbReference type="Gene3D" id="2.60.120.430">
    <property type="entry name" value="Galactose-binding lectin"/>
    <property type="match status" value="1"/>
</dbReference>
<dbReference type="PANTHER" id="PTHR45631:SF27">
    <property type="entry name" value="PROTEIN KINASE DOMAIN-CONTAINING PROTEIN"/>
    <property type="match status" value="1"/>
</dbReference>
<evidence type="ECO:0000259" key="2">
    <source>
        <dbReference type="Pfam" id="PF12819"/>
    </source>
</evidence>
<dbReference type="GO" id="GO:0016020">
    <property type="term" value="C:membrane"/>
    <property type="evidence" value="ECO:0007669"/>
    <property type="project" value="UniProtKB-SubCell"/>
</dbReference>
<comment type="caution">
    <text evidence="3">The sequence shown here is derived from an EMBL/GenBank/DDBJ whole genome shotgun (WGS) entry which is preliminary data.</text>
</comment>
<dbReference type="PANTHER" id="PTHR45631">
    <property type="entry name" value="OS07G0107800 PROTEIN-RELATED"/>
    <property type="match status" value="1"/>
</dbReference>
<dbReference type="OrthoDB" id="4062651at2759"/>
<dbReference type="AlphaFoldDB" id="A0A7J7LXR9"/>
<dbReference type="InterPro" id="IPR024788">
    <property type="entry name" value="Malectin-like_Carb-bd_dom"/>
</dbReference>
<dbReference type="Pfam" id="PF12819">
    <property type="entry name" value="Malectin_like"/>
    <property type="match status" value="1"/>
</dbReference>
<keyword evidence="4" id="KW-1185">Reference proteome</keyword>
<dbReference type="Proteomes" id="UP000541444">
    <property type="component" value="Unassembled WGS sequence"/>
</dbReference>
<protein>
    <recommendedName>
        <fullName evidence="2">Malectin-like domain-containing protein</fullName>
    </recommendedName>
</protein>